<name>D7DLX9_METV0</name>
<evidence type="ECO:0000259" key="2">
    <source>
        <dbReference type="Pfam" id="PF07589"/>
    </source>
</evidence>
<reference evidence="3 4" key="2">
    <citation type="journal article" date="2011" name="J. Bacteriol.">
        <title>Genomes of three methylotrophs from a single niche uncover genetic and metabolic divergence of Methylophilaceae.</title>
        <authorList>
            <person name="Lapidus A."/>
            <person name="Clum A."/>
            <person name="Labutti K."/>
            <person name="Kaluzhnaya M.G."/>
            <person name="Lim S."/>
            <person name="Beck D.A."/>
            <person name="Glavina Del Rio T."/>
            <person name="Nolan M."/>
            <person name="Mavromatis K."/>
            <person name="Huntemann M."/>
            <person name="Lucas S."/>
            <person name="Lidstrom M.E."/>
            <person name="Ivanova N."/>
            <person name="Chistoserdova L."/>
        </authorList>
    </citation>
    <scope>NUCLEOTIDE SEQUENCE [LARGE SCALE GENOMIC DNA]</scope>
    <source>
        <strain evidence="3 4">301</strain>
    </source>
</reference>
<protein>
    <recommendedName>
        <fullName evidence="2">Ice-binding protein C-terminal domain-containing protein</fullName>
    </recommendedName>
</protein>
<dbReference type="Pfam" id="PF07589">
    <property type="entry name" value="PEP-CTERM"/>
    <property type="match status" value="1"/>
</dbReference>
<sequence precursor="true">MTKKLLIASLALSSIFLSSTANAGQVLSTGDISIGVQDFGALGVGSVALSHLGSDAITPGCLCEGWGASFGSTAGWSANANGGDNNVSLVNFTGTSSSATSIVSVANALQITQAYTASASSSLFVNKVTLTNTTSASMSDVRYSRSMDWDVPPTPFSEFVTINRGTSTALLFSNDNGFATPNPLSNPGELSAGTTNVNFADSGPNDHGAYFTFSFGALAAGESKTFNIFYGAADSEANAFSALSKVGAEVYSFGQSNTVGGPSAGTPSTFIFAFSGVGGTPVSPVPEPETYAMLLAGLSLVGFAARRKKQNQA</sequence>
<evidence type="ECO:0000256" key="1">
    <source>
        <dbReference type="SAM" id="SignalP"/>
    </source>
</evidence>
<gene>
    <name evidence="3" type="ordered locus">M301_2308</name>
</gene>
<dbReference type="EMBL" id="CP002056">
    <property type="protein sequence ID" value="ADI30673.1"/>
    <property type="molecule type" value="Genomic_DNA"/>
</dbReference>
<proteinExistence type="predicted"/>
<dbReference type="HOGENOM" id="CLU_887991_0_0_4"/>
<feature type="domain" description="Ice-binding protein C-terminal" evidence="2">
    <location>
        <begin position="284"/>
        <end position="308"/>
    </location>
</feature>
<reference evidence="4" key="1">
    <citation type="submission" date="2010-05" db="EMBL/GenBank/DDBJ databases">
        <title>Complete sequence of Methylotenera sp. 301.</title>
        <authorList>
            <person name="Lucas S."/>
            <person name="Copeland A."/>
            <person name="Lapidus A."/>
            <person name="Cheng J.-F."/>
            <person name="Bruce D."/>
            <person name="Goodwin L."/>
            <person name="Pitluck S."/>
            <person name="Clum A."/>
            <person name="Land M."/>
            <person name="Hauser L."/>
            <person name="Kyrpides N."/>
            <person name="Ivanova N."/>
            <person name="Chistoservova L."/>
            <person name="Kalyuzhnaya M."/>
            <person name="Woyke T."/>
        </authorList>
    </citation>
    <scope>NUCLEOTIDE SEQUENCE [LARGE SCALE GENOMIC DNA]</scope>
    <source>
        <strain evidence="4">301</strain>
    </source>
</reference>
<dbReference type="Proteomes" id="UP000000383">
    <property type="component" value="Chromosome"/>
</dbReference>
<accession>D7DLX9</accession>
<feature type="signal peptide" evidence="1">
    <location>
        <begin position="1"/>
        <end position="23"/>
    </location>
</feature>
<dbReference type="RefSeq" id="WP_013148981.1">
    <property type="nucleotide sequence ID" value="NC_014207.1"/>
</dbReference>
<dbReference type="NCBIfam" id="TIGR02595">
    <property type="entry name" value="PEP_CTERM"/>
    <property type="match status" value="1"/>
</dbReference>
<dbReference type="KEGG" id="meh:M301_2308"/>
<dbReference type="AlphaFoldDB" id="D7DLX9"/>
<keyword evidence="1" id="KW-0732">Signal</keyword>
<dbReference type="eggNOG" id="COG1785">
    <property type="taxonomic scope" value="Bacteria"/>
</dbReference>
<evidence type="ECO:0000313" key="4">
    <source>
        <dbReference type="Proteomes" id="UP000000383"/>
    </source>
</evidence>
<evidence type="ECO:0000313" key="3">
    <source>
        <dbReference type="EMBL" id="ADI30673.1"/>
    </source>
</evidence>
<dbReference type="InterPro" id="IPR013424">
    <property type="entry name" value="Ice-binding_C"/>
</dbReference>
<dbReference type="STRING" id="666681.M301_2308"/>
<feature type="chain" id="PRO_5003094813" description="Ice-binding protein C-terminal domain-containing protein" evidence="1">
    <location>
        <begin position="24"/>
        <end position="313"/>
    </location>
</feature>
<keyword evidence="4" id="KW-1185">Reference proteome</keyword>
<organism evidence="3 4">
    <name type="scientific">Methylotenera versatilis (strain 301)</name>
    <dbReference type="NCBI Taxonomy" id="666681"/>
    <lineage>
        <taxon>Bacteria</taxon>
        <taxon>Pseudomonadati</taxon>
        <taxon>Pseudomonadota</taxon>
        <taxon>Betaproteobacteria</taxon>
        <taxon>Nitrosomonadales</taxon>
        <taxon>Methylophilaceae</taxon>
        <taxon>Methylotenera</taxon>
    </lineage>
</organism>
<dbReference type="eggNOG" id="COG4625">
    <property type="taxonomic scope" value="Bacteria"/>
</dbReference>